<dbReference type="Proteomes" id="UP000799755">
    <property type="component" value="Unassembled WGS sequence"/>
</dbReference>
<evidence type="ECO:0000313" key="2">
    <source>
        <dbReference type="Proteomes" id="UP000799755"/>
    </source>
</evidence>
<gene>
    <name evidence="1" type="ORF">BDR25DRAFT_351680</name>
</gene>
<sequence length="478" mass="54065">MFLSQLTPNQLVTPHESRAEDTASTPSDNSSEEETSSRDSTKMRQPRSREAIMAVFTGQYIVGLAYLVVAFIKHKEVSYYHLRIIFGLSSINMAVALVSEYTRVNLLRRSGGLKNWIRRTIDMPPRMCITSFGLLILTICYVAFIIYTIVRRGKDTNFRTCFPADYWLFPLTVVHSGGLVFFLAGALIKSEGFVVYRMSSWAGYILMSTVLVIFHYVQLIHITRAFRGPIGRMNPELEFGFGQLLMFFMILQLFVEFGIGLCCQYPHFWHLTDLLTIHSGSRLLASTSINPWKKYSSLVRKLRQEILQIWYSGPKKVIRKSKQGISSLLRRLSGGLCLPLRKTKTTKAESGPDDSPNQPLKANAENDGKSDKSPAARPHSQERSSSDDTYRVEDGRGAVYGIHLSGHLQAKLIGAIECLEVKETLDTLVSSTGADRLQCQRSLRTEDIITKRRRITRLGFLQSGNERALKLDKYTGLR</sequence>
<proteinExistence type="predicted"/>
<dbReference type="EMBL" id="MU003498">
    <property type="protein sequence ID" value="KAF2474148.1"/>
    <property type="molecule type" value="Genomic_DNA"/>
</dbReference>
<name>A0ACB6R4F0_9PLEO</name>
<protein>
    <submittedName>
        <fullName evidence="1">Uncharacterized protein</fullName>
    </submittedName>
</protein>
<keyword evidence="2" id="KW-1185">Reference proteome</keyword>
<reference evidence="1" key="1">
    <citation type="journal article" date="2020" name="Stud. Mycol.">
        <title>101 Dothideomycetes genomes: a test case for predicting lifestyles and emergence of pathogens.</title>
        <authorList>
            <person name="Haridas S."/>
            <person name="Albert R."/>
            <person name="Binder M."/>
            <person name="Bloem J."/>
            <person name="Labutti K."/>
            <person name="Salamov A."/>
            <person name="Andreopoulos B."/>
            <person name="Baker S."/>
            <person name="Barry K."/>
            <person name="Bills G."/>
            <person name="Bluhm B."/>
            <person name="Cannon C."/>
            <person name="Castanera R."/>
            <person name="Culley D."/>
            <person name="Daum C."/>
            <person name="Ezra D."/>
            <person name="Gonzalez J."/>
            <person name="Henrissat B."/>
            <person name="Kuo A."/>
            <person name="Liang C."/>
            <person name="Lipzen A."/>
            <person name="Lutzoni F."/>
            <person name="Magnuson J."/>
            <person name="Mondo S."/>
            <person name="Nolan M."/>
            <person name="Ohm R."/>
            <person name="Pangilinan J."/>
            <person name="Park H.-J."/>
            <person name="Ramirez L."/>
            <person name="Alfaro M."/>
            <person name="Sun H."/>
            <person name="Tritt A."/>
            <person name="Yoshinaga Y."/>
            <person name="Zwiers L.-H."/>
            <person name="Turgeon B."/>
            <person name="Goodwin S."/>
            <person name="Spatafora J."/>
            <person name="Crous P."/>
            <person name="Grigoriev I."/>
        </authorList>
    </citation>
    <scope>NUCLEOTIDE SEQUENCE</scope>
    <source>
        <strain evidence="1">ATCC 200398</strain>
    </source>
</reference>
<comment type="caution">
    <text evidence="1">The sequence shown here is derived from an EMBL/GenBank/DDBJ whole genome shotgun (WGS) entry which is preliminary data.</text>
</comment>
<organism evidence="1 2">
    <name type="scientific">Lindgomyces ingoldianus</name>
    <dbReference type="NCBI Taxonomy" id="673940"/>
    <lineage>
        <taxon>Eukaryota</taxon>
        <taxon>Fungi</taxon>
        <taxon>Dikarya</taxon>
        <taxon>Ascomycota</taxon>
        <taxon>Pezizomycotina</taxon>
        <taxon>Dothideomycetes</taxon>
        <taxon>Pleosporomycetidae</taxon>
        <taxon>Pleosporales</taxon>
        <taxon>Lindgomycetaceae</taxon>
        <taxon>Lindgomyces</taxon>
    </lineage>
</organism>
<accession>A0ACB6R4F0</accession>
<evidence type="ECO:0000313" key="1">
    <source>
        <dbReference type="EMBL" id="KAF2474148.1"/>
    </source>
</evidence>